<name>A0A2K8KMI4_9GAMM</name>
<organism evidence="3 4">
    <name type="scientific">Reinekea forsetii</name>
    <dbReference type="NCBI Taxonomy" id="1336806"/>
    <lineage>
        <taxon>Bacteria</taxon>
        <taxon>Pseudomonadati</taxon>
        <taxon>Pseudomonadota</taxon>
        <taxon>Gammaproteobacteria</taxon>
        <taxon>Oceanospirillales</taxon>
        <taxon>Saccharospirillaceae</taxon>
        <taxon>Reinekea</taxon>
    </lineage>
</organism>
<dbReference type="Gene3D" id="3.20.20.140">
    <property type="entry name" value="Metal-dependent hydrolases"/>
    <property type="match status" value="1"/>
</dbReference>
<dbReference type="Proteomes" id="UP000229757">
    <property type="component" value="Chromosome"/>
</dbReference>
<evidence type="ECO:0000313" key="4">
    <source>
        <dbReference type="Proteomes" id="UP000229757"/>
    </source>
</evidence>
<dbReference type="Pfam" id="PF04909">
    <property type="entry name" value="Amidohydro_2"/>
    <property type="match status" value="1"/>
</dbReference>
<dbReference type="KEGG" id="rfo:REIFOR_00754"/>
<dbReference type="SUPFAM" id="SSF51556">
    <property type="entry name" value="Metallo-dependent hydrolases"/>
    <property type="match status" value="1"/>
</dbReference>
<keyword evidence="3" id="KW-0378">Hydrolase</keyword>
<dbReference type="OrthoDB" id="9787654at2"/>
<evidence type="ECO:0000259" key="2">
    <source>
        <dbReference type="Pfam" id="PF04909"/>
    </source>
</evidence>
<dbReference type="PANTHER" id="PTHR43569:SF2">
    <property type="entry name" value="AMIDOHYDROLASE-RELATED DOMAIN-CONTAINING PROTEIN"/>
    <property type="match status" value="1"/>
</dbReference>
<dbReference type="GO" id="GO:0016787">
    <property type="term" value="F:hydrolase activity"/>
    <property type="evidence" value="ECO:0007669"/>
    <property type="project" value="UniProtKB-KW"/>
</dbReference>
<evidence type="ECO:0000256" key="1">
    <source>
        <dbReference type="ARBA" id="ARBA00038310"/>
    </source>
</evidence>
<dbReference type="EMBL" id="CP011797">
    <property type="protein sequence ID" value="ATX75922.1"/>
    <property type="molecule type" value="Genomic_DNA"/>
</dbReference>
<evidence type="ECO:0000313" key="3">
    <source>
        <dbReference type="EMBL" id="ATX75922.1"/>
    </source>
</evidence>
<dbReference type="PANTHER" id="PTHR43569">
    <property type="entry name" value="AMIDOHYDROLASE"/>
    <property type="match status" value="1"/>
</dbReference>
<keyword evidence="4" id="KW-1185">Reference proteome</keyword>
<dbReference type="InterPro" id="IPR052350">
    <property type="entry name" value="Metallo-dep_Lactonases"/>
</dbReference>
<proteinExistence type="inferred from homology"/>
<comment type="similarity">
    <text evidence="1">Belongs to the metallo-dependent hydrolases superfamily.</text>
</comment>
<dbReference type="AlphaFoldDB" id="A0A2K8KMI4"/>
<feature type="domain" description="Amidohydrolase-related" evidence="2">
    <location>
        <begin position="3"/>
        <end position="273"/>
    </location>
</feature>
<protein>
    <submittedName>
        <fullName evidence="3">L-fuconolactone hydrolase</fullName>
    </submittedName>
</protein>
<dbReference type="InterPro" id="IPR032466">
    <property type="entry name" value="Metal_Hydrolase"/>
</dbReference>
<dbReference type="InterPro" id="IPR006680">
    <property type="entry name" value="Amidohydro-rel"/>
</dbReference>
<gene>
    <name evidence="3" type="ORF">REIFOR_00754</name>
</gene>
<dbReference type="RefSeq" id="WP_100256298.1">
    <property type="nucleotide sequence ID" value="NZ_CP011797.1"/>
</dbReference>
<accession>A0A2K8KMI4</accession>
<reference evidence="3 4" key="1">
    <citation type="journal article" date="2017" name="Environ. Microbiol.">
        <title>Genomic and physiological analyses of 'Reinekea forsetii' reveal a versatile opportunistic lifestyle during spring algae blooms.</title>
        <authorList>
            <person name="Avci B."/>
            <person name="Hahnke R.L."/>
            <person name="Chafee M."/>
            <person name="Fischer T."/>
            <person name="Gruber-Vodicka H."/>
            <person name="Tegetmeyer H.E."/>
            <person name="Harder J."/>
            <person name="Fuchs B.M."/>
            <person name="Amann R.I."/>
            <person name="Teeling H."/>
        </authorList>
    </citation>
    <scope>NUCLEOTIDE SEQUENCE [LARGE SCALE GENOMIC DNA]</scope>
    <source>
        <strain evidence="3 4">Hel1_31_D35</strain>
    </source>
</reference>
<sequence length="275" mass="30667">MKIDSHQHFWRIDRGDYGWLTPKLELLYRDFLPLDLTSDLASTQVDGTILVQAAPTIAETEYLLTLADQHAFIKGVVGWVDFASTEAPDQIRALAQHPKLVGLRPMIQDIEDPNWMLGSHLTPAFEALIEQGLTFEALVLPHHLANLHLLVQRHPTMRVVIDHGAKPEIRNQLFTEWANAMTLLAQSSSVYCKVSGLVTEAGNDWTEADLAPYIALLVDVFGSQRLIWGSDWPVCLNAAGYSQWHLIAQQLLPNNTQAQEAIFGGNALRAYDLGV</sequence>